<evidence type="ECO:0000259" key="3">
    <source>
        <dbReference type="PROSITE" id="PS50930"/>
    </source>
</evidence>
<dbReference type="Pfam" id="PF00072">
    <property type="entry name" value="Response_reg"/>
    <property type="match status" value="1"/>
</dbReference>
<keyword evidence="5" id="KW-1185">Reference proteome</keyword>
<proteinExistence type="predicted"/>
<feature type="modified residue" description="4-aspartylphosphate" evidence="1">
    <location>
        <position position="53"/>
    </location>
</feature>
<gene>
    <name evidence="4" type="ORF">GJ700_21155</name>
</gene>
<dbReference type="PANTHER" id="PTHR37299:SF1">
    <property type="entry name" value="STAGE 0 SPORULATION PROTEIN A HOMOLOG"/>
    <property type="match status" value="1"/>
</dbReference>
<protein>
    <submittedName>
        <fullName evidence="4">Response regulator</fullName>
    </submittedName>
</protein>
<sequence length="232" mass="25529">MKVLIVDDERLARAELRRLLAAHPHVLIAGEASSAAEAAVQLAALQPDLLLLDVQMPGGSGFDLLAALDDAPEVIFTTAYDQYALQAFDANALDYLLKPIQPQRLASALERAAARLGAAVPPAALPRKLFIRDSERCWFVRLDDIAWFESEGNYSRVHFHGGQPLLARSLLQLEQRLDPQQFFRASRRHIVNLAHVRRVSHGEDGAVVLHLDGAAIEVSRRRAATLKNIGAI</sequence>
<evidence type="ECO:0000256" key="1">
    <source>
        <dbReference type="PROSITE-ProRule" id="PRU00169"/>
    </source>
</evidence>
<evidence type="ECO:0000313" key="5">
    <source>
        <dbReference type="Proteomes" id="UP000446768"/>
    </source>
</evidence>
<dbReference type="EMBL" id="WKJJ01000013">
    <property type="protein sequence ID" value="MRV74220.1"/>
    <property type="molecule type" value="Genomic_DNA"/>
</dbReference>
<evidence type="ECO:0000313" key="4">
    <source>
        <dbReference type="EMBL" id="MRV74220.1"/>
    </source>
</evidence>
<dbReference type="Gene3D" id="3.40.50.2300">
    <property type="match status" value="1"/>
</dbReference>
<dbReference type="SMART" id="SM00850">
    <property type="entry name" value="LytTR"/>
    <property type="match status" value="1"/>
</dbReference>
<dbReference type="InterPro" id="IPR007492">
    <property type="entry name" value="LytTR_DNA-bd_dom"/>
</dbReference>
<comment type="caution">
    <text evidence="4">The sequence shown here is derived from an EMBL/GenBank/DDBJ whole genome shotgun (WGS) entry which is preliminary data.</text>
</comment>
<dbReference type="AlphaFoldDB" id="A0A7X2LT64"/>
<dbReference type="SUPFAM" id="SSF52172">
    <property type="entry name" value="CheY-like"/>
    <property type="match status" value="1"/>
</dbReference>
<dbReference type="PANTHER" id="PTHR37299">
    <property type="entry name" value="TRANSCRIPTIONAL REGULATOR-RELATED"/>
    <property type="match status" value="1"/>
</dbReference>
<feature type="domain" description="Response regulatory" evidence="2">
    <location>
        <begin position="2"/>
        <end position="113"/>
    </location>
</feature>
<feature type="domain" description="HTH LytTR-type" evidence="3">
    <location>
        <begin position="129"/>
        <end position="232"/>
    </location>
</feature>
<dbReference type="InterPro" id="IPR046947">
    <property type="entry name" value="LytR-like"/>
</dbReference>
<organism evidence="4 5">
    <name type="scientific">Pseudoduganella rivuli</name>
    <dbReference type="NCBI Taxonomy" id="2666085"/>
    <lineage>
        <taxon>Bacteria</taxon>
        <taxon>Pseudomonadati</taxon>
        <taxon>Pseudomonadota</taxon>
        <taxon>Betaproteobacteria</taxon>
        <taxon>Burkholderiales</taxon>
        <taxon>Oxalobacteraceae</taxon>
        <taxon>Telluria group</taxon>
        <taxon>Pseudoduganella</taxon>
    </lineage>
</organism>
<dbReference type="PROSITE" id="PS50110">
    <property type="entry name" value="RESPONSE_REGULATORY"/>
    <property type="match status" value="1"/>
</dbReference>
<dbReference type="PROSITE" id="PS50930">
    <property type="entry name" value="HTH_LYTTR"/>
    <property type="match status" value="1"/>
</dbReference>
<evidence type="ECO:0000259" key="2">
    <source>
        <dbReference type="PROSITE" id="PS50110"/>
    </source>
</evidence>
<dbReference type="GO" id="GO:0000156">
    <property type="term" value="F:phosphorelay response regulator activity"/>
    <property type="evidence" value="ECO:0007669"/>
    <property type="project" value="InterPro"/>
</dbReference>
<dbReference type="InterPro" id="IPR011006">
    <property type="entry name" value="CheY-like_superfamily"/>
</dbReference>
<dbReference type="GO" id="GO:0003677">
    <property type="term" value="F:DNA binding"/>
    <property type="evidence" value="ECO:0007669"/>
    <property type="project" value="InterPro"/>
</dbReference>
<dbReference type="InterPro" id="IPR001789">
    <property type="entry name" value="Sig_transdc_resp-reg_receiver"/>
</dbReference>
<dbReference type="SMART" id="SM00448">
    <property type="entry name" value="REC"/>
    <property type="match status" value="1"/>
</dbReference>
<name>A0A7X2LT64_9BURK</name>
<accession>A0A7X2LT64</accession>
<keyword evidence="1" id="KW-0597">Phosphoprotein</keyword>
<dbReference type="RefSeq" id="WP_154377576.1">
    <property type="nucleotide sequence ID" value="NZ_WKJJ01000013.1"/>
</dbReference>
<reference evidence="4 5" key="1">
    <citation type="submission" date="2019-11" db="EMBL/GenBank/DDBJ databases">
        <title>Novel species isolated from a subtropical stream in China.</title>
        <authorList>
            <person name="Lu H."/>
        </authorList>
    </citation>
    <scope>NUCLEOTIDE SEQUENCE [LARGE SCALE GENOMIC DNA]</scope>
    <source>
        <strain evidence="4 5">FT92W</strain>
    </source>
</reference>
<dbReference type="Gene3D" id="2.40.50.1020">
    <property type="entry name" value="LytTr DNA-binding domain"/>
    <property type="match status" value="1"/>
</dbReference>
<dbReference type="Proteomes" id="UP000446768">
    <property type="component" value="Unassembled WGS sequence"/>
</dbReference>
<dbReference type="Pfam" id="PF04397">
    <property type="entry name" value="LytTR"/>
    <property type="match status" value="1"/>
</dbReference>